<evidence type="ECO:0000313" key="3">
    <source>
        <dbReference type="Proteomes" id="UP000324800"/>
    </source>
</evidence>
<evidence type="ECO:0000256" key="1">
    <source>
        <dbReference type="SAM" id="Phobius"/>
    </source>
</evidence>
<reference evidence="2 3" key="1">
    <citation type="submission" date="2019-03" db="EMBL/GenBank/DDBJ databases">
        <title>Single cell metagenomics reveals metabolic interactions within the superorganism composed of flagellate Streblomastix strix and complex community of Bacteroidetes bacteria on its surface.</title>
        <authorList>
            <person name="Treitli S.C."/>
            <person name="Kolisko M."/>
            <person name="Husnik F."/>
            <person name="Keeling P."/>
            <person name="Hampl V."/>
        </authorList>
    </citation>
    <scope>NUCLEOTIDE SEQUENCE [LARGE SCALE GENOMIC DNA]</scope>
    <source>
        <strain evidence="2">ST1C</strain>
    </source>
</reference>
<sequence>MKQLNKSDDSFRTVDVLPALVVLPSVQPYVALAAVFSQVRENDSYENLWHFFDALLIQPQVRQETQLMKQLQAMSTMADDNAKKLYIHRSMAFVISSLFSVCYISEFKY</sequence>
<name>A0A5J4TJ18_9EUKA</name>
<accession>A0A5J4TJ18</accession>
<feature type="transmembrane region" description="Helical" evidence="1">
    <location>
        <begin position="86"/>
        <end position="104"/>
    </location>
</feature>
<keyword evidence="1" id="KW-0472">Membrane</keyword>
<dbReference type="Proteomes" id="UP000324800">
    <property type="component" value="Unassembled WGS sequence"/>
</dbReference>
<protein>
    <submittedName>
        <fullName evidence="2">Uncharacterized protein</fullName>
    </submittedName>
</protein>
<dbReference type="EMBL" id="SNRW01030134">
    <property type="protein sequence ID" value="KAA6358257.1"/>
    <property type="molecule type" value="Genomic_DNA"/>
</dbReference>
<organism evidence="2 3">
    <name type="scientific">Streblomastix strix</name>
    <dbReference type="NCBI Taxonomy" id="222440"/>
    <lineage>
        <taxon>Eukaryota</taxon>
        <taxon>Metamonada</taxon>
        <taxon>Preaxostyla</taxon>
        <taxon>Oxymonadida</taxon>
        <taxon>Streblomastigidae</taxon>
        <taxon>Streblomastix</taxon>
    </lineage>
</organism>
<comment type="caution">
    <text evidence="2">The sequence shown here is derived from an EMBL/GenBank/DDBJ whole genome shotgun (WGS) entry which is preliminary data.</text>
</comment>
<evidence type="ECO:0000313" key="2">
    <source>
        <dbReference type="EMBL" id="KAA6358257.1"/>
    </source>
</evidence>
<keyword evidence="1" id="KW-1133">Transmembrane helix</keyword>
<dbReference type="AlphaFoldDB" id="A0A5J4TJ18"/>
<proteinExistence type="predicted"/>
<keyword evidence="1" id="KW-0812">Transmembrane</keyword>
<gene>
    <name evidence="2" type="ORF">EZS28_046216</name>
</gene>